<reference evidence="2 3" key="1">
    <citation type="journal article" date="2019" name="New Phytol.">
        <title>Comparative genomics reveals unique wood-decay strategies and fruiting body development in the Schizophyllaceae.</title>
        <authorList>
            <person name="Almasi E."/>
            <person name="Sahu N."/>
            <person name="Krizsan K."/>
            <person name="Balint B."/>
            <person name="Kovacs G.M."/>
            <person name="Kiss B."/>
            <person name="Cseklye J."/>
            <person name="Drula E."/>
            <person name="Henrissat B."/>
            <person name="Nagy I."/>
            <person name="Chovatia M."/>
            <person name="Adam C."/>
            <person name="LaButti K."/>
            <person name="Lipzen A."/>
            <person name="Riley R."/>
            <person name="Grigoriev I.V."/>
            <person name="Nagy L.G."/>
        </authorList>
    </citation>
    <scope>NUCLEOTIDE SEQUENCE [LARGE SCALE GENOMIC DNA]</scope>
    <source>
        <strain evidence="2 3">NL-1724</strain>
    </source>
</reference>
<evidence type="ECO:0000313" key="3">
    <source>
        <dbReference type="Proteomes" id="UP000320762"/>
    </source>
</evidence>
<comment type="caution">
    <text evidence="2">The sequence shown here is derived from an EMBL/GenBank/DDBJ whole genome shotgun (WGS) entry which is preliminary data.</text>
</comment>
<gene>
    <name evidence="2" type="ORF">BD626DRAFT_30045</name>
</gene>
<protein>
    <submittedName>
        <fullName evidence="2">Uncharacterized protein</fullName>
    </submittedName>
</protein>
<feature type="region of interest" description="Disordered" evidence="1">
    <location>
        <begin position="53"/>
        <end position="76"/>
    </location>
</feature>
<organism evidence="2 3">
    <name type="scientific">Schizophyllum amplum</name>
    <dbReference type="NCBI Taxonomy" id="97359"/>
    <lineage>
        <taxon>Eukaryota</taxon>
        <taxon>Fungi</taxon>
        <taxon>Dikarya</taxon>
        <taxon>Basidiomycota</taxon>
        <taxon>Agaricomycotina</taxon>
        <taxon>Agaricomycetes</taxon>
        <taxon>Agaricomycetidae</taxon>
        <taxon>Agaricales</taxon>
        <taxon>Schizophyllaceae</taxon>
        <taxon>Schizophyllum</taxon>
    </lineage>
</organism>
<evidence type="ECO:0000256" key="1">
    <source>
        <dbReference type="SAM" id="MobiDB-lite"/>
    </source>
</evidence>
<evidence type="ECO:0000313" key="2">
    <source>
        <dbReference type="EMBL" id="TRM70528.1"/>
    </source>
</evidence>
<keyword evidence="3" id="KW-1185">Reference proteome</keyword>
<sequence length="179" mass="18972">MLVAEGQQARRGLSVSSSGEGCAGFSAGRAAPRVHRKCIGCFQVGTKSAREVGCKSPESRHRFSGGGQASSRRDGCSLGDAGSSAAASCVPEAAVLAGGPARLGFKPTRLSRTVRASLKIVARGWSKMCSGARSGWLWGLSERDGVPYVQTERNKHPRYPRHLIDRQDAVKCWTGKVSI</sequence>
<dbReference type="Proteomes" id="UP000320762">
    <property type="component" value="Unassembled WGS sequence"/>
</dbReference>
<name>A0A550D0F7_9AGAR</name>
<dbReference type="EMBL" id="VDMD01000001">
    <property type="protein sequence ID" value="TRM70528.1"/>
    <property type="molecule type" value="Genomic_DNA"/>
</dbReference>
<dbReference type="AlphaFoldDB" id="A0A550D0F7"/>
<proteinExistence type="predicted"/>
<accession>A0A550D0F7</accession>